<gene>
    <name evidence="3" type="ORF">HINF_LOCUS36496</name>
    <name evidence="1" type="ORF">HINF_LOCUS43038</name>
    <name evidence="2" type="ORF">HINF_LOCUS5223</name>
</gene>
<reference evidence="1" key="1">
    <citation type="submission" date="2023-06" db="EMBL/GenBank/DDBJ databases">
        <authorList>
            <person name="Kurt Z."/>
        </authorList>
    </citation>
    <scope>NUCLEOTIDE SEQUENCE</scope>
</reference>
<dbReference type="EMBL" id="CAXDID020000134">
    <property type="protein sequence ID" value="CAL6036616.1"/>
    <property type="molecule type" value="Genomic_DNA"/>
</dbReference>
<evidence type="ECO:0000313" key="3">
    <source>
        <dbReference type="EMBL" id="CAL6036616.1"/>
    </source>
</evidence>
<comment type="caution">
    <text evidence="1">The sequence shown here is derived from an EMBL/GenBank/DDBJ whole genome shotgun (WGS) entry which is preliminary data.</text>
</comment>
<name>A0AA86V2L5_9EUKA</name>
<keyword evidence="4" id="KW-1185">Reference proteome</keyword>
<dbReference type="EMBL" id="CATOUU010000865">
    <property type="protein sequence ID" value="CAI9955393.1"/>
    <property type="molecule type" value="Genomic_DNA"/>
</dbReference>
<evidence type="ECO:0000313" key="2">
    <source>
        <dbReference type="EMBL" id="CAL5979076.1"/>
    </source>
</evidence>
<evidence type="ECO:0000313" key="1">
    <source>
        <dbReference type="EMBL" id="CAI9955393.1"/>
    </source>
</evidence>
<evidence type="ECO:0000313" key="4">
    <source>
        <dbReference type="Proteomes" id="UP001642409"/>
    </source>
</evidence>
<dbReference type="Proteomes" id="UP001642409">
    <property type="component" value="Unassembled WGS sequence"/>
</dbReference>
<reference evidence="2 4" key="2">
    <citation type="submission" date="2024-07" db="EMBL/GenBank/DDBJ databases">
        <authorList>
            <person name="Akdeniz Z."/>
        </authorList>
    </citation>
    <scope>NUCLEOTIDE SEQUENCE [LARGE SCALE GENOMIC DNA]</scope>
</reference>
<sequence>MTQQLSTKISLQQEDLEPQLLLHKENNVPQRWLKTGIGFNYLNQSLKQMKLDSQYSPMAPKIINTQKLLKVIEENKPNSPTRTKNQSLLKEMIRNPLITQPDPLRAVQNDYVIEYLTEQLKIQTQTKPEQDYQMKYFRDNLSIMASGTYYYDQLTNSEQKIYKNLVQLIENNQNFLINIPHQVNGSKLAHSYNLDHIFNYKGKVVYKTGQLQFKSYDAAERFGYYLKNRDTDFIETQIKQLIDQNTSYIDQFQCVNQIIEKLAIETKLTTNWQASTIFDCLVAKKCNALGLARTFVALLRKFQVNSFVVGGLLLKKEHYWNVLEYDTLREVVQMPISAMGGKESKIYSCVDIYVSVLNMIEQYVPGYHINIDIDRMNVDHNFIQYFQYPKTTSFKIVEQKVLSHQQLREVIKKASFQLNRLNENISKNYYDIFIDFGQQFEDTKEFLKQCKADIQSIILRYAPNFVFKDLIFPRSNTPAVTMEFQRLNRQDFLLYPEIVSQFDVQKHEQIIQFLLCNIKNMQKLVIPLNTDIELGLITRHFSEEYMHEQLQKQLFDVSNIYDSCIYRYTLSAHCIVIIFIQIPVYNQVPKFARRNRFLLNRNQLYVYSMIIQNLMKRLDEVVIPYMEQISEQQLLNIIQCIRLDYPELYFIPTTNISSSSDLEKRELKVIVPLPDFTRIHRQDSEMNKIIQELQMKFDDKQIEVTREQQILQKLVDNYFPFVTINENAVSAYDFLVDKQISSMSIAAAFGLLCQTIQLPTCVIKSEKSSKCVNLVFIKTHVTISDVFVQYIDKIMLGRYPFYPTFSININSSIFSLIDNTFNELQTKLATRTFNSLYTTYFFDSTDEQSVQKLKNIFWEQFLQKFYNIQICYRNLSKQDVEKFLQQQLIRVTTFMLVQHSPIHPCRFRIHYSAHLPVILIQLNRDLNCEEITEKIENLEPTSQKRLLQYVKHAVSQNKNFAFVKLSTRTLPELYQQQFEKYQFAQFFVNQLDKEVKLRGATLKVQLLAREYCVVFDVSK</sequence>
<accession>A0AA86V2L5</accession>
<proteinExistence type="predicted"/>
<protein>
    <submittedName>
        <fullName evidence="1">Uncharacterized protein</fullName>
    </submittedName>
</protein>
<dbReference type="AlphaFoldDB" id="A0AA86V2L5"/>
<dbReference type="EMBL" id="CAXDID020000010">
    <property type="protein sequence ID" value="CAL5979076.1"/>
    <property type="molecule type" value="Genomic_DNA"/>
</dbReference>
<organism evidence="1">
    <name type="scientific">Hexamita inflata</name>
    <dbReference type="NCBI Taxonomy" id="28002"/>
    <lineage>
        <taxon>Eukaryota</taxon>
        <taxon>Metamonada</taxon>
        <taxon>Diplomonadida</taxon>
        <taxon>Hexamitidae</taxon>
        <taxon>Hexamitinae</taxon>
        <taxon>Hexamita</taxon>
    </lineage>
</organism>